<gene>
    <name evidence="1" type="ORF">SAMN05216207_11017</name>
</gene>
<dbReference type="OrthoDB" id="3826063at2"/>
<sequence>MNYSDPLPTLFPGAAGRVVGTLVLRHVDGDAATTITALSRASAVGARQVTTIVTRLALLGLVTRSGDDDVGIVRDHVMWPALTGVHRPRPLVEEAVRRIVAETVLARAGSPAFRVVVAGPVAEGTAVSFADQLLVGLLGAGTLASEDIALLQRRLSQATGNSCTVSIFRDLDEARIAWGPTTPQVVQEPVEAGPT</sequence>
<keyword evidence="2" id="KW-1185">Reference proteome</keyword>
<name>A0A1I5IGW9_PSUAM</name>
<reference evidence="1 2" key="1">
    <citation type="submission" date="2016-10" db="EMBL/GenBank/DDBJ databases">
        <authorList>
            <person name="de Groot N.N."/>
        </authorList>
    </citation>
    <scope>NUCLEOTIDE SEQUENCE [LARGE SCALE GENOMIC DNA]</scope>
    <source>
        <strain evidence="1 2">CGMCC 4.1877</strain>
    </source>
</reference>
<dbReference type="RefSeq" id="WP_093357299.1">
    <property type="nucleotide sequence ID" value="NZ_FOUY01000101.1"/>
</dbReference>
<protein>
    <recommendedName>
        <fullName evidence="3">IclR helix-turn-helix domain-containing protein</fullName>
    </recommendedName>
</protein>
<proteinExistence type="predicted"/>
<accession>A0A1I5IGW9</accession>
<evidence type="ECO:0008006" key="3">
    <source>
        <dbReference type="Google" id="ProtNLM"/>
    </source>
</evidence>
<dbReference type="Proteomes" id="UP000199614">
    <property type="component" value="Unassembled WGS sequence"/>
</dbReference>
<evidence type="ECO:0000313" key="2">
    <source>
        <dbReference type="Proteomes" id="UP000199614"/>
    </source>
</evidence>
<dbReference type="EMBL" id="FOUY01000101">
    <property type="protein sequence ID" value="SFO59664.1"/>
    <property type="molecule type" value="Genomic_DNA"/>
</dbReference>
<evidence type="ECO:0000313" key="1">
    <source>
        <dbReference type="EMBL" id="SFO59664.1"/>
    </source>
</evidence>
<dbReference type="AlphaFoldDB" id="A0A1I5IGW9"/>
<organism evidence="1 2">
    <name type="scientific">Pseudonocardia ammonioxydans</name>
    <dbReference type="NCBI Taxonomy" id="260086"/>
    <lineage>
        <taxon>Bacteria</taxon>
        <taxon>Bacillati</taxon>
        <taxon>Actinomycetota</taxon>
        <taxon>Actinomycetes</taxon>
        <taxon>Pseudonocardiales</taxon>
        <taxon>Pseudonocardiaceae</taxon>
        <taxon>Pseudonocardia</taxon>
    </lineage>
</organism>